<dbReference type="EMBL" id="FCOE02000054">
    <property type="protein sequence ID" value="SAK99658.1"/>
    <property type="molecule type" value="Genomic_DNA"/>
</dbReference>
<protein>
    <submittedName>
        <fullName evidence="6">LysR family transcriptional regulator</fullName>
    </submittedName>
</protein>
<feature type="domain" description="HTH lysR-type" evidence="5">
    <location>
        <begin position="2"/>
        <end position="59"/>
    </location>
</feature>
<sequence length="308" mass="33851">MITYIQLRCFLAVVDEMNFRRAAEHLNMTQPPLTRHIQALEHALDFDLFDRGGRNIRLTAAGAAFARSARLIVGQTNAAVIDARRIASGDEGSLTIGFTAASSYQFLPRFVKLLRERMPSVSLTLREMTSAQQLDALRLQQIDIGLSRPPILERGVRSVCVFREPLVLAVAKEHRLSQRPSVAVADLAGESLITYPPVEGAYFHGLITGLLQAMNVRVAETQHVTQTHSILALVGADLGVALVPRSAESIHFDNVIFRPLVEAHAVHAELVLAWRNDTGNPVSETALRYLTEFFAAATRRPDTQAGTA</sequence>
<evidence type="ECO:0000256" key="4">
    <source>
        <dbReference type="ARBA" id="ARBA00023163"/>
    </source>
</evidence>
<dbReference type="InterPro" id="IPR005119">
    <property type="entry name" value="LysR_subst-bd"/>
</dbReference>
<dbReference type="GO" id="GO:0032993">
    <property type="term" value="C:protein-DNA complex"/>
    <property type="evidence" value="ECO:0007669"/>
    <property type="project" value="TreeGrafter"/>
</dbReference>
<dbReference type="GO" id="GO:0003677">
    <property type="term" value="F:DNA binding"/>
    <property type="evidence" value="ECO:0007669"/>
    <property type="project" value="UniProtKB-KW"/>
</dbReference>
<dbReference type="Pfam" id="PF00126">
    <property type="entry name" value="HTH_1"/>
    <property type="match status" value="1"/>
</dbReference>
<keyword evidence="4" id="KW-0804">Transcription</keyword>
<comment type="caution">
    <text evidence="6">The sequence shown here is derived from an EMBL/GenBank/DDBJ whole genome shotgun (WGS) entry which is preliminary data.</text>
</comment>
<dbReference type="Gene3D" id="1.10.10.10">
    <property type="entry name" value="Winged helix-like DNA-binding domain superfamily/Winged helix DNA-binding domain"/>
    <property type="match status" value="1"/>
</dbReference>
<evidence type="ECO:0000256" key="1">
    <source>
        <dbReference type="ARBA" id="ARBA00009437"/>
    </source>
</evidence>
<dbReference type="InterPro" id="IPR036390">
    <property type="entry name" value="WH_DNA-bd_sf"/>
</dbReference>
<dbReference type="PANTHER" id="PTHR30346:SF0">
    <property type="entry name" value="HCA OPERON TRANSCRIPTIONAL ACTIVATOR HCAR"/>
    <property type="match status" value="1"/>
</dbReference>
<evidence type="ECO:0000259" key="5">
    <source>
        <dbReference type="PROSITE" id="PS50931"/>
    </source>
</evidence>
<dbReference type="InterPro" id="IPR036388">
    <property type="entry name" value="WH-like_DNA-bd_sf"/>
</dbReference>
<evidence type="ECO:0000313" key="6">
    <source>
        <dbReference type="EMBL" id="SAK99658.1"/>
    </source>
</evidence>
<dbReference type="PROSITE" id="PS50931">
    <property type="entry name" value="HTH_LYSR"/>
    <property type="match status" value="1"/>
</dbReference>
<dbReference type="Gene3D" id="3.40.190.10">
    <property type="entry name" value="Periplasmic binding protein-like II"/>
    <property type="match status" value="2"/>
</dbReference>
<dbReference type="Proteomes" id="UP000054911">
    <property type="component" value="Unassembled WGS sequence"/>
</dbReference>
<dbReference type="InterPro" id="IPR000847">
    <property type="entry name" value="LysR_HTH_N"/>
</dbReference>
<keyword evidence="2" id="KW-0805">Transcription regulation</keyword>
<keyword evidence="7" id="KW-1185">Reference proteome</keyword>
<dbReference type="GO" id="GO:0003700">
    <property type="term" value="F:DNA-binding transcription factor activity"/>
    <property type="evidence" value="ECO:0007669"/>
    <property type="project" value="InterPro"/>
</dbReference>
<keyword evidence="3" id="KW-0238">DNA-binding</keyword>
<dbReference type="AlphaFoldDB" id="A0A158DYJ9"/>
<dbReference type="Pfam" id="PF03466">
    <property type="entry name" value="LysR_substrate"/>
    <property type="match status" value="1"/>
</dbReference>
<dbReference type="SUPFAM" id="SSF46785">
    <property type="entry name" value="Winged helix' DNA-binding domain"/>
    <property type="match status" value="1"/>
</dbReference>
<accession>A0A158DYJ9</accession>
<dbReference type="RefSeq" id="WP_061179894.1">
    <property type="nucleotide sequence ID" value="NZ_FCOE02000054.1"/>
</dbReference>
<comment type="similarity">
    <text evidence="1">Belongs to the LysR transcriptional regulatory family.</text>
</comment>
<evidence type="ECO:0000256" key="3">
    <source>
        <dbReference type="ARBA" id="ARBA00023125"/>
    </source>
</evidence>
<evidence type="ECO:0000256" key="2">
    <source>
        <dbReference type="ARBA" id="ARBA00023015"/>
    </source>
</evidence>
<reference evidence="6" key="1">
    <citation type="submission" date="2016-01" db="EMBL/GenBank/DDBJ databases">
        <authorList>
            <person name="Peeters C."/>
        </authorList>
    </citation>
    <scope>NUCLEOTIDE SEQUENCE [LARGE SCALE GENOMIC DNA]</scope>
    <source>
        <strain evidence="6">LMG 29323</strain>
    </source>
</reference>
<dbReference type="PANTHER" id="PTHR30346">
    <property type="entry name" value="TRANSCRIPTIONAL DUAL REGULATOR HCAR-RELATED"/>
    <property type="match status" value="1"/>
</dbReference>
<gene>
    <name evidence="6" type="ORF">AWB80_07697</name>
</gene>
<dbReference type="SUPFAM" id="SSF53850">
    <property type="entry name" value="Periplasmic binding protein-like II"/>
    <property type="match status" value="1"/>
</dbReference>
<dbReference type="OrthoDB" id="9157176at2"/>
<dbReference type="FunFam" id="1.10.10.10:FF:000001">
    <property type="entry name" value="LysR family transcriptional regulator"/>
    <property type="match status" value="1"/>
</dbReference>
<proteinExistence type="inferred from homology"/>
<dbReference type="STRING" id="1777141.AWB80_07697"/>
<organism evidence="6 7">
    <name type="scientific">Caballeronia pedi</name>
    <dbReference type="NCBI Taxonomy" id="1777141"/>
    <lineage>
        <taxon>Bacteria</taxon>
        <taxon>Pseudomonadati</taxon>
        <taxon>Pseudomonadota</taxon>
        <taxon>Betaproteobacteria</taxon>
        <taxon>Burkholderiales</taxon>
        <taxon>Burkholderiaceae</taxon>
        <taxon>Caballeronia</taxon>
    </lineage>
</organism>
<name>A0A158DYJ9_9BURK</name>
<dbReference type="PRINTS" id="PR00039">
    <property type="entry name" value="HTHLYSR"/>
</dbReference>
<evidence type="ECO:0000313" key="7">
    <source>
        <dbReference type="Proteomes" id="UP000054911"/>
    </source>
</evidence>